<accession>A0A4P8L3H3</accession>
<dbReference type="OrthoDB" id="9794638at2"/>
<evidence type="ECO:0000259" key="5">
    <source>
        <dbReference type="SMART" id="SM00903"/>
    </source>
</evidence>
<evidence type="ECO:0000313" key="6">
    <source>
        <dbReference type="EMBL" id="QCQ21535.1"/>
    </source>
</evidence>
<evidence type="ECO:0000313" key="7">
    <source>
        <dbReference type="Proteomes" id="UP000298602"/>
    </source>
</evidence>
<dbReference type="SUPFAM" id="SSF50475">
    <property type="entry name" value="FMN-binding split barrel"/>
    <property type="match status" value="1"/>
</dbReference>
<dbReference type="SMART" id="SM00903">
    <property type="entry name" value="Flavin_Reduct"/>
    <property type="match status" value="1"/>
</dbReference>
<dbReference type="PANTHER" id="PTHR33798">
    <property type="entry name" value="FLAVOPROTEIN OXYGENASE"/>
    <property type="match status" value="1"/>
</dbReference>
<dbReference type="Gene3D" id="2.30.110.10">
    <property type="entry name" value="Electron Transport, Fmn-binding Protein, Chain A"/>
    <property type="match status" value="1"/>
</dbReference>
<evidence type="ECO:0000256" key="3">
    <source>
        <dbReference type="ARBA" id="ARBA00022643"/>
    </source>
</evidence>
<dbReference type="EMBL" id="CP040098">
    <property type="protein sequence ID" value="QCQ21535.1"/>
    <property type="molecule type" value="Genomic_DNA"/>
</dbReference>
<dbReference type="PANTHER" id="PTHR33798:SF5">
    <property type="entry name" value="FLAVIN REDUCTASE LIKE DOMAIN-CONTAINING PROTEIN"/>
    <property type="match status" value="1"/>
</dbReference>
<reference evidence="6 7" key="1">
    <citation type="submission" date="2019-05" db="EMBL/GenBank/DDBJ databases">
        <title>The Complete Genome Sequence of the n-alkane-degrading Desulfoglaeba alkanexedens ALDC reveals multiple alkylsuccinate synthase gene clusters.</title>
        <authorList>
            <person name="Callaghan A.V."/>
            <person name="Davidova I.A."/>
            <person name="Duncan K.E."/>
            <person name="Morris B."/>
            <person name="McInerney M.J."/>
        </authorList>
    </citation>
    <scope>NUCLEOTIDE SEQUENCE [LARGE SCALE GENOMIC DNA]</scope>
    <source>
        <strain evidence="6 7">ALDC</strain>
    </source>
</reference>
<comment type="cofactor">
    <cofactor evidence="1">
        <name>FMN</name>
        <dbReference type="ChEBI" id="CHEBI:58210"/>
    </cofactor>
</comment>
<keyword evidence="3" id="KW-0288">FMN</keyword>
<gene>
    <name evidence="6" type="ORF">FDQ92_04700</name>
</gene>
<proteinExistence type="inferred from homology"/>
<evidence type="ECO:0000256" key="1">
    <source>
        <dbReference type="ARBA" id="ARBA00001917"/>
    </source>
</evidence>
<feature type="domain" description="Flavin reductase like" evidence="5">
    <location>
        <begin position="18"/>
        <end position="161"/>
    </location>
</feature>
<keyword evidence="2" id="KW-0285">Flavoprotein</keyword>
<dbReference type="Proteomes" id="UP000298602">
    <property type="component" value="Chromosome"/>
</dbReference>
<protein>
    <submittedName>
        <fullName evidence="6">Flavin reductase family protein</fullName>
    </submittedName>
</protein>
<dbReference type="GO" id="GO:0016646">
    <property type="term" value="F:oxidoreductase activity, acting on the CH-NH group of donors, NAD or NADP as acceptor"/>
    <property type="evidence" value="ECO:0007669"/>
    <property type="project" value="UniProtKB-ARBA"/>
</dbReference>
<reference evidence="6 7" key="2">
    <citation type="submission" date="2019-05" db="EMBL/GenBank/DDBJ databases">
        <authorList>
            <person name="Suflita J.M."/>
            <person name="Marks C.R."/>
        </authorList>
    </citation>
    <scope>NUCLEOTIDE SEQUENCE [LARGE SCALE GENOMIC DNA]</scope>
    <source>
        <strain evidence="6 7">ALDC</strain>
    </source>
</reference>
<organism evidence="6 7">
    <name type="scientific">Desulfoglaeba alkanexedens ALDC</name>
    <dbReference type="NCBI Taxonomy" id="980445"/>
    <lineage>
        <taxon>Bacteria</taxon>
        <taxon>Pseudomonadati</taxon>
        <taxon>Thermodesulfobacteriota</taxon>
        <taxon>Syntrophobacteria</taxon>
        <taxon>Syntrophobacterales</taxon>
        <taxon>Syntrophobacteraceae</taxon>
        <taxon>Desulfoglaeba</taxon>
    </lineage>
</organism>
<dbReference type="GO" id="GO:0010181">
    <property type="term" value="F:FMN binding"/>
    <property type="evidence" value="ECO:0007669"/>
    <property type="project" value="InterPro"/>
</dbReference>
<dbReference type="KEGG" id="dax:FDQ92_04700"/>
<sequence length="190" mass="21531">MERRRPMELAPEKFKQFFPLPVTVITTRDGRGVANAAPYSCVMPILRPYPLIALASALPRHTLQNIRETGQFVVNVIGRPSFRDAMRTARPYPPDVDELERVGLETVPSKRVSPPRIAAAIGWVEATLEREVTDERYALLVGRILCSEINDRYLEDGRLKELPLTLLAPHFRMLGDVLADREELESELTL</sequence>
<dbReference type="Pfam" id="PF01613">
    <property type="entry name" value="Flavin_Reduct"/>
    <property type="match status" value="1"/>
</dbReference>
<dbReference type="AlphaFoldDB" id="A0A4P8L3H3"/>
<dbReference type="InterPro" id="IPR012349">
    <property type="entry name" value="Split_barrel_FMN-bd"/>
</dbReference>
<evidence type="ECO:0000256" key="2">
    <source>
        <dbReference type="ARBA" id="ARBA00022630"/>
    </source>
</evidence>
<evidence type="ECO:0000256" key="4">
    <source>
        <dbReference type="ARBA" id="ARBA00038054"/>
    </source>
</evidence>
<keyword evidence="7" id="KW-1185">Reference proteome</keyword>
<comment type="similarity">
    <text evidence="4">Belongs to the flavoredoxin family.</text>
</comment>
<dbReference type="InterPro" id="IPR002563">
    <property type="entry name" value="Flavin_Rdtase-like_dom"/>
</dbReference>
<name>A0A4P8L3H3_9BACT</name>